<evidence type="ECO:0000256" key="1">
    <source>
        <dbReference type="ARBA" id="ARBA00009919"/>
    </source>
</evidence>
<dbReference type="InterPro" id="IPR036873">
    <property type="entry name" value="Rhodanese-like_dom_sf"/>
</dbReference>
<reference evidence="14 15" key="1">
    <citation type="submission" date="2016-10" db="EMBL/GenBank/DDBJ databases">
        <authorList>
            <person name="de Groot N.N."/>
        </authorList>
    </citation>
    <scope>NUCLEOTIDE SEQUENCE [LARGE SCALE GENOMIC DNA]</scope>
    <source>
        <strain evidence="14 15">GAS232</strain>
    </source>
</reference>
<evidence type="ECO:0000259" key="13">
    <source>
        <dbReference type="PROSITE" id="PS50206"/>
    </source>
</evidence>
<dbReference type="FunFam" id="3.40.50.720:FF:000033">
    <property type="entry name" value="Adenylyltransferase and sulfurtransferase MOCS3"/>
    <property type="match status" value="1"/>
</dbReference>
<sequence length="497" mass="53052">MTILIPTPLRGFTDNKSTVDVTAANVKEALAALTEAHPAIKGHLFNAEGKLRSFVNVYVNDDDIRDLPGKDETTLNAGDEISIIPSIAGGAPAIAEEAIAEELPTLTNEEIARYSRHLILPEVGMDGQRKLKAAKVLCVGTGGLGAPLALYLAAAGVGTIGLVDFDVVDESNLQRQIIHSQSTVGKLKVDSAEQMLKGLNKNINVVKHNTMLTSANALEIFKEYDVIADGTDNFQTRYLVNDACVLTGKPNAYGSIFRFEGQASVFATEEGPCYRCLYPEPPPPGLVPSCAEGGVLGILPGLVGVIQATEVIKLILGIGEPLIGRLLLVDALGMSFRTLKLRKNPNCPACGTHEIKELIDYNQFCGVAAPTEVGPLEVASHGVVTGLEDIDGIPQISVEELKAKREEGKAFILDVREPHEVQIVSIGAQLIPVGELEQRVGEIASHKNDEVLVHCRSGARSQKASLILKNAGFTNVKNVAGGILAWADRIDPSLPKY</sequence>
<dbReference type="Proteomes" id="UP000182427">
    <property type="component" value="Chromosome I"/>
</dbReference>
<dbReference type="CDD" id="cd00158">
    <property type="entry name" value="RHOD"/>
    <property type="match status" value="1"/>
</dbReference>
<dbReference type="EC" id="2.7.7.80" evidence="8"/>
<comment type="subunit">
    <text evidence="7">Homodimer. Forms a stable heterotetrameric complex of 2 MoeB and 2 MoaD during adenylation of MoaD.</text>
</comment>
<dbReference type="GO" id="GO:0004792">
    <property type="term" value="F:thiosulfate-cyanide sulfurtransferase activity"/>
    <property type="evidence" value="ECO:0007669"/>
    <property type="project" value="TreeGrafter"/>
</dbReference>
<dbReference type="Gene3D" id="3.40.50.720">
    <property type="entry name" value="NAD(P)-binding Rossmann-like Domain"/>
    <property type="match status" value="1"/>
</dbReference>
<accession>A0A1G7L165</accession>
<dbReference type="NCBIfam" id="NF004281">
    <property type="entry name" value="PRK05690.1"/>
    <property type="match status" value="1"/>
</dbReference>
<evidence type="ECO:0000256" key="2">
    <source>
        <dbReference type="ARBA" id="ARBA00022679"/>
    </source>
</evidence>
<dbReference type="Gene3D" id="3.40.250.10">
    <property type="entry name" value="Rhodanese-like domain"/>
    <property type="match status" value="1"/>
</dbReference>
<comment type="catalytic activity">
    <reaction evidence="5">
        <text>[molybdopterin-synthase sulfur-carrier protein]-C-terminal Gly-Gly + ATP + H(+) = [molybdopterin-synthase sulfur-carrier protein]-C-terminal Gly-Gly-AMP + diphosphate</text>
        <dbReference type="Rhea" id="RHEA:43616"/>
        <dbReference type="Rhea" id="RHEA-COMP:12159"/>
        <dbReference type="Rhea" id="RHEA-COMP:12202"/>
        <dbReference type="ChEBI" id="CHEBI:15378"/>
        <dbReference type="ChEBI" id="CHEBI:30616"/>
        <dbReference type="ChEBI" id="CHEBI:33019"/>
        <dbReference type="ChEBI" id="CHEBI:90618"/>
        <dbReference type="ChEBI" id="CHEBI:90778"/>
        <dbReference type="EC" id="2.7.7.80"/>
    </reaction>
</comment>
<dbReference type="Pfam" id="PF00899">
    <property type="entry name" value="ThiF"/>
    <property type="match status" value="1"/>
</dbReference>
<evidence type="ECO:0000256" key="3">
    <source>
        <dbReference type="ARBA" id="ARBA00022741"/>
    </source>
</evidence>
<dbReference type="PROSITE" id="PS50206">
    <property type="entry name" value="RHODANESE_3"/>
    <property type="match status" value="1"/>
</dbReference>
<dbReference type="Pfam" id="PF00581">
    <property type="entry name" value="Rhodanese"/>
    <property type="match status" value="1"/>
</dbReference>
<keyword evidence="2 14" id="KW-0808">Transferase</keyword>
<dbReference type="GO" id="GO:0005829">
    <property type="term" value="C:cytosol"/>
    <property type="evidence" value="ECO:0007669"/>
    <property type="project" value="TreeGrafter"/>
</dbReference>
<feature type="domain" description="Rhodanese" evidence="13">
    <location>
        <begin position="406"/>
        <end position="495"/>
    </location>
</feature>
<dbReference type="PANTHER" id="PTHR10953:SF102">
    <property type="entry name" value="ADENYLYLTRANSFERASE AND SULFURTRANSFERASE MOCS3"/>
    <property type="match status" value="1"/>
</dbReference>
<dbReference type="GO" id="GO:0005524">
    <property type="term" value="F:ATP binding"/>
    <property type="evidence" value="ECO:0007669"/>
    <property type="project" value="UniProtKB-KW"/>
</dbReference>
<dbReference type="Gene3D" id="3.10.20.30">
    <property type="match status" value="1"/>
</dbReference>
<comment type="function">
    <text evidence="6">Catalyzes the adenylation by ATP of the carboxyl group of the C-terminal glycine of sulfur carrier protein MoaD.</text>
</comment>
<dbReference type="GO" id="GO:0008146">
    <property type="term" value="F:sulfotransferase activity"/>
    <property type="evidence" value="ECO:0007669"/>
    <property type="project" value="TreeGrafter"/>
</dbReference>
<keyword evidence="15" id="KW-1185">Reference proteome</keyword>
<organism evidence="14 15">
    <name type="scientific">Terriglobus roseus</name>
    <dbReference type="NCBI Taxonomy" id="392734"/>
    <lineage>
        <taxon>Bacteria</taxon>
        <taxon>Pseudomonadati</taxon>
        <taxon>Acidobacteriota</taxon>
        <taxon>Terriglobia</taxon>
        <taxon>Terriglobales</taxon>
        <taxon>Acidobacteriaceae</taxon>
        <taxon>Terriglobus</taxon>
    </lineage>
</organism>
<dbReference type="GO" id="GO:0008641">
    <property type="term" value="F:ubiquitin-like modifier activating enzyme activity"/>
    <property type="evidence" value="ECO:0007669"/>
    <property type="project" value="InterPro"/>
</dbReference>
<dbReference type="InterPro" id="IPR000594">
    <property type="entry name" value="ThiF_NAD_FAD-bd"/>
</dbReference>
<dbReference type="InterPro" id="IPR003749">
    <property type="entry name" value="ThiS/MoaD-like"/>
</dbReference>
<name>A0A1G7L165_9BACT</name>
<evidence type="ECO:0000256" key="6">
    <source>
        <dbReference type="ARBA" id="ARBA00055169"/>
    </source>
</evidence>
<dbReference type="SUPFAM" id="SSF69572">
    <property type="entry name" value="Activating enzymes of the ubiquitin-like proteins"/>
    <property type="match status" value="1"/>
</dbReference>
<gene>
    <name evidence="14" type="ORF">SAMN05444167_2377</name>
</gene>
<evidence type="ECO:0000313" key="15">
    <source>
        <dbReference type="Proteomes" id="UP000182427"/>
    </source>
</evidence>
<evidence type="ECO:0000256" key="11">
    <source>
        <dbReference type="ARBA" id="ARBA00075328"/>
    </source>
</evidence>
<evidence type="ECO:0000256" key="10">
    <source>
        <dbReference type="ARBA" id="ARBA00075110"/>
    </source>
</evidence>
<dbReference type="GO" id="GO:0061605">
    <property type="term" value="F:molybdopterin-synthase adenylyltransferase activity"/>
    <property type="evidence" value="ECO:0007669"/>
    <property type="project" value="UniProtKB-EC"/>
</dbReference>
<evidence type="ECO:0000256" key="7">
    <source>
        <dbReference type="ARBA" id="ARBA00063809"/>
    </source>
</evidence>
<proteinExistence type="inferred from homology"/>
<keyword evidence="4" id="KW-0067">ATP-binding</keyword>
<comment type="similarity">
    <text evidence="1">Belongs to the HesA/MoeB/ThiF family.</text>
</comment>
<dbReference type="AlphaFoldDB" id="A0A1G7L165"/>
<evidence type="ECO:0000256" key="4">
    <source>
        <dbReference type="ARBA" id="ARBA00022840"/>
    </source>
</evidence>
<dbReference type="InterPro" id="IPR035985">
    <property type="entry name" value="Ubiquitin-activating_enz"/>
</dbReference>
<dbReference type="OrthoDB" id="9800872at2"/>
<dbReference type="Pfam" id="PF02597">
    <property type="entry name" value="ThiS"/>
    <property type="match status" value="1"/>
</dbReference>
<protein>
    <recommendedName>
        <fullName evidence="9">Molybdopterin-synthase adenylyltransferase</fullName>
        <ecNumber evidence="8">2.7.7.80</ecNumber>
    </recommendedName>
    <alternativeName>
        <fullName evidence="12">MoaD protein adenylase</fullName>
    </alternativeName>
    <alternativeName>
        <fullName evidence="10">Molybdopterin-converting factor subunit 1 adenylase</fullName>
    </alternativeName>
    <alternativeName>
        <fullName evidence="11">Sulfur carrier protein MoaD adenylyltransferase</fullName>
    </alternativeName>
</protein>
<evidence type="ECO:0000256" key="5">
    <source>
        <dbReference type="ARBA" id="ARBA00052218"/>
    </source>
</evidence>
<dbReference type="SMART" id="SM00450">
    <property type="entry name" value="RHOD"/>
    <property type="match status" value="1"/>
</dbReference>
<evidence type="ECO:0000256" key="9">
    <source>
        <dbReference type="ARBA" id="ARBA00073635"/>
    </source>
</evidence>
<keyword evidence="14" id="KW-0548">Nucleotidyltransferase</keyword>
<evidence type="ECO:0000256" key="8">
    <source>
        <dbReference type="ARBA" id="ARBA00066884"/>
    </source>
</evidence>
<dbReference type="PANTHER" id="PTHR10953">
    <property type="entry name" value="UBIQUITIN-ACTIVATING ENZYME E1"/>
    <property type="match status" value="1"/>
</dbReference>
<keyword evidence="3" id="KW-0547">Nucleotide-binding</keyword>
<dbReference type="InterPro" id="IPR001763">
    <property type="entry name" value="Rhodanese-like_dom"/>
</dbReference>
<evidence type="ECO:0000313" key="14">
    <source>
        <dbReference type="EMBL" id="SDF42749.1"/>
    </source>
</evidence>
<dbReference type="InterPro" id="IPR045886">
    <property type="entry name" value="ThiF/MoeB/HesA"/>
</dbReference>
<dbReference type="CDD" id="cd00757">
    <property type="entry name" value="ThiF_MoeB_HesA_family"/>
    <property type="match status" value="1"/>
</dbReference>
<dbReference type="InterPro" id="IPR016155">
    <property type="entry name" value="Mopterin_synth/thiamin_S_b"/>
</dbReference>
<dbReference type="RefSeq" id="WP_083345325.1">
    <property type="nucleotide sequence ID" value="NZ_LT629690.1"/>
</dbReference>
<dbReference type="SUPFAM" id="SSF54285">
    <property type="entry name" value="MoaD/ThiS"/>
    <property type="match status" value="1"/>
</dbReference>
<dbReference type="InterPro" id="IPR012675">
    <property type="entry name" value="Beta-grasp_dom_sf"/>
</dbReference>
<dbReference type="EMBL" id="LT629690">
    <property type="protein sequence ID" value="SDF42749.1"/>
    <property type="molecule type" value="Genomic_DNA"/>
</dbReference>
<evidence type="ECO:0000256" key="12">
    <source>
        <dbReference type="ARBA" id="ARBA00078531"/>
    </source>
</evidence>